<name>A0A482TG59_HALHI</name>
<protein>
    <recommendedName>
        <fullName evidence="3">ArsR family transcriptional regulator</fullName>
    </recommendedName>
</protein>
<evidence type="ECO:0000313" key="2">
    <source>
        <dbReference type="Proteomes" id="UP000293535"/>
    </source>
</evidence>
<dbReference type="Gene3D" id="1.10.10.10">
    <property type="entry name" value="Winged helix-like DNA-binding domain superfamily/Winged helix DNA-binding domain"/>
    <property type="match status" value="1"/>
</dbReference>
<dbReference type="EMBL" id="RZIG01000002">
    <property type="protein sequence ID" value="RYJ11315.1"/>
    <property type="molecule type" value="Genomic_DNA"/>
</dbReference>
<accession>A0A482TG59</accession>
<proteinExistence type="predicted"/>
<comment type="caution">
    <text evidence="1">The sequence shown here is derived from an EMBL/GenBank/DDBJ whole genome shotgun (WGS) entry which is preliminary data.</text>
</comment>
<dbReference type="InterPro" id="IPR036388">
    <property type="entry name" value="WH-like_DNA-bd_sf"/>
</dbReference>
<evidence type="ECO:0008006" key="3">
    <source>
        <dbReference type="Google" id="ProtNLM"/>
    </source>
</evidence>
<dbReference type="Proteomes" id="UP000293535">
    <property type="component" value="Unassembled WGS sequence"/>
</dbReference>
<reference evidence="1 2" key="1">
    <citation type="submission" date="2018-12" db="EMBL/GenBank/DDBJ databases">
        <title>Draft genome sequence of Haloarcula hispinica strain 18.1, an halophilic archaeon isolated from Chott El Jerid of Southern Tunisia.</title>
        <authorList>
            <person name="Najjari A."/>
            <person name="Ben Dhia O."/>
            <person name="Ferjani R."/>
            <person name="Mahjoubi M."/>
            <person name="Sghaier H."/>
            <person name="Elshahed M."/>
            <person name="Ouzari H.I."/>
            <person name="Cherid A."/>
            <person name="Youssef N."/>
        </authorList>
    </citation>
    <scope>NUCLEOTIDE SEQUENCE [LARGE SCALE GENOMIC DNA]</scope>
    <source>
        <strain evidence="1 2">18.1</strain>
    </source>
</reference>
<organism evidence="1 2">
    <name type="scientific">Haloarcula hispanica</name>
    <dbReference type="NCBI Taxonomy" id="51589"/>
    <lineage>
        <taxon>Archaea</taxon>
        <taxon>Methanobacteriati</taxon>
        <taxon>Methanobacteriota</taxon>
        <taxon>Stenosarchaea group</taxon>
        <taxon>Halobacteria</taxon>
        <taxon>Halobacteriales</taxon>
        <taxon>Haloarculaceae</taxon>
        <taxon>Haloarcula</taxon>
    </lineage>
</organism>
<dbReference type="AlphaFoldDB" id="A0A482TG59"/>
<dbReference type="RefSeq" id="WP_050007978.1">
    <property type="nucleotide sequence ID" value="NZ_JAFKAA010000002.1"/>
</dbReference>
<evidence type="ECO:0000313" key="1">
    <source>
        <dbReference type="EMBL" id="RYJ11315.1"/>
    </source>
</evidence>
<sequence length="105" mass="12355">MSNQERIQPQCLSAQLDAVRHEDRRQILFALRDAERWRPSVSEFDGGRTPVGEPAIPADFYHRHLPKLAEIGLIEWDRETHWVTRGPEYEQVRPLLAFLSENYDE</sequence>
<gene>
    <name evidence="1" type="ORF">ELS20_15910</name>
</gene>